<dbReference type="EMBL" id="JBHUNA010000038">
    <property type="protein sequence ID" value="MFD2762196.1"/>
    <property type="molecule type" value="Genomic_DNA"/>
</dbReference>
<dbReference type="PANTHER" id="PTHR11814">
    <property type="entry name" value="SULFATE TRANSPORTER"/>
    <property type="match status" value="1"/>
</dbReference>
<keyword evidence="2 5" id="KW-0812">Transmembrane</keyword>
<organism evidence="7 8">
    <name type="scientific">Lentibacillus juripiscarius</name>
    <dbReference type="NCBI Taxonomy" id="257446"/>
    <lineage>
        <taxon>Bacteria</taxon>
        <taxon>Bacillati</taxon>
        <taxon>Bacillota</taxon>
        <taxon>Bacilli</taxon>
        <taxon>Bacillales</taxon>
        <taxon>Bacillaceae</taxon>
        <taxon>Lentibacillus</taxon>
    </lineage>
</organism>
<evidence type="ECO:0000256" key="2">
    <source>
        <dbReference type="ARBA" id="ARBA00022692"/>
    </source>
</evidence>
<proteinExistence type="predicted"/>
<feature type="domain" description="SLC26A/SulP transporter" evidence="6">
    <location>
        <begin position="19"/>
        <end position="386"/>
    </location>
</feature>
<evidence type="ECO:0000256" key="3">
    <source>
        <dbReference type="ARBA" id="ARBA00022989"/>
    </source>
</evidence>
<accession>A0ABW5V866</accession>
<feature type="transmembrane region" description="Helical" evidence="5">
    <location>
        <begin position="353"/>
        <end position="371"/>
    </location>
</feature>
<feature type="transmembrane region" description="Helical" evidence="5">
    <location>
        <begin position="98"/>
        <end position="118"/>
    </location>
</feature>
<feature type="transmembrane region" description="Helical" evidence="5">
    <location>
        <begin position="124"/>
        <end position="146"/>
    </location>
</feature>
<comment type="caution">
    <text evidence="7">The sequence shown here is derived from an EMBL/GenBank/DDBJ whole genome shotgun (WGS) entry which is preliminary data.</text>
</comment>
<evidence type="ECO:0000313" key="7">
    <source>
        <dbReference type="EMBL" id="MFD2762196.1"/>
    </source>
</evidence>
<reference evidence="8" key="1">
    <citation type="journal article" date="2019" name="Int. J. Syst. Evol. Microbiol.">
        <title>The Global Catalogue of Microorganisms (GCM) 10K type strain sequencing project: providing services to taxonomists for standard genome sequencing and annotation.</title>
        <authorList>
            <consortium name="The Broad Institute Genomics Platform"/>
            <consortium name="The Broad Institute Genome Sequencing Center for Infectious Disease"/>
            <person name="Wu L."/>
            <person name="Ma J."/>
        </authorList>
    </citation>
    <scope>NUCLEOTIDE SEQUENCE [LARGE SCALE GENOMIC DNA]</scope>
    <source>
        <strain evidence="8">TISTR 1535</strain>
    </source>
</reference>
<keyword evidence="4 5" id="KW-0472">Membrane</keyword>
<keyword evidence="3 5" id="KW-1133">Transmembrane helix</keyword>
<evidence type="ECO:0000313" key="8">
    <source>
        <dbReference type="Proteomes" id="UP001597502"/>
    </source>
</evidence>
<keyword evidence="8" id="KW-1185">Reference proteome</keyword>
<feature type="transmembrane region" description="Helical" evidence="5">
    <location>
        <begin position="177"/>
        <end position="195"/>
    </location>
</feature>
<dbReference type="InterPro" id="IPR011547">
    <property type="entry name" value="SLC26A/SulP_dom"/>
</dbReference>
<gene>
    <name evidence="7" type="ORF">ACFSUO_14655</name>
</gene>
<name>A0ABW5V866_9BACI</name>
<feature type="transmembrane region" description="Helical" evidence="5">
    <location>
        <begin position="383"/>
        <end position="410"/>
    </location>
</feature>
<dbReference type="RefSeq" id="WP_382395445.1">
    <property type="nucleotide sequence ID" value="NZ_JBHUNA010000038.1"/>
</dbReference>
<protein>
    <submittedName>
        <fullName evidence="7">SulP family inorganic anion transporter</fullName>
    </submittedName>
</protein>
<feature type="transmembrane region" description="Helical" evidence="5">
    <location>
        <begin position="40"/>
        <end position="65"/>
    </location>
</feature>
<evidence type="ECO:0000256" key="1">
    <source>
        <dbReference type="ARBA" id="ARBA00004141"/>
    </source>
</evidence>
<dbReference type="Proteomes" id="UP001597502">
    <property type="component" value="Unassembled WGS sequence"/>
</dbReference>
<feature type="transmembrane region" description="Helical" evidence="5">
    <location>
        <begin position="248"/>
        <end position="271"/>
    </location>
</feature>
<evidence type="ECO:0000256" key="4">
    <source>
        <dbReference type="ARBA" id="ARBA00023136"/>
    </source>
</evidence>
<feature type="transmembrane region" description="Helical" evidence="5">
    <location>
        <begin position="71"/>
        <end position="91"/>
    </location>
</feature>
<feature type="transmembrane region" description="Helical" evidence="5">
    <location>
        <begin position="201"/>
        <end position="219"/>
    </location>
</feature>
<comment type="subcellular location">
    <subcellularLocation>
        <location evidence="1">Membrane</location>
        <topology evidence="1">Multi-pass membrane protein</topology>
    </subcellularLocation>
</comment>
<sequence length="423" mass="45681">MLNRMPGLMRLVHYNRLHFTGDMTAGLTVAMLLVPQSMAYAMIAGVPITAGLFAAAFPPIIYAFIGGSSYLSVGPVSIVSLMSFSGVSAIAQPNSHHFLELMVMLALMVAGIQLFLGLIKFGTFFSFVSLAVISGFTSAAAIIIALNQIKSMMGISLSGYTNIVDYVSKLMHHATNANLYTIGIGIGSLILLIVIKKRFLASPGPLIVIVTSIVVVNYFQFYRNGVDIVGEIPRQLPDFSLHIPSVEIFLSLFPVAFMIAFISFAESYAITRVLASKENEQLNPNHELYSLGFANMTSSIVGAFPVAGAISRTAVNHQSGAKSNLSLLVTALFMLLAIFFITPLFYYLPEASLAAIIIMAVSNLIDVKLILHYCKNLSSEAVLFLTTFLVTLTVDIFLGLLTGLSLSLLINLMRRRGKIISAG</sequence>
<feature type="transmembrane region" description="Helical" evidence="5">
    <location>
        <begin position="291"/>
        <end position="315"/>
    </location>
</feature>
<evidence type="ECO:0000259" key="6">
    <source>
        <dbReference type="Pfam" id="PF00916"/>
    </source>
</evidence>
<dbReference type="Pfam" id="PF00916">
    <property type="entry name" value="Sulfate_transp"/>
    <property type="match status" value="1"/>
</dbReference>
<evidence type="ECO:0000256" key="5">
    <source>
        <dbReference type="SAM" id="Phobius"/>
    </source>
</evidence>
<feature type="transmembrane region" description="Helical" evidence="5">
    <location>
        <begin position="327"/>
        <end position="347"/>
    </location>
</feature>
<dbReference type="InterPro" id="IPR001902">
    <property type="entry name" value="SLC26A/SulP_fam"/>
</dbReference>